<evidence type="ECO:0000313" key="3">
    <source>
        <dbReference type="Proteomes" id="UP000005239"/>
    </source>
</evidence>
<protein>
    <submittedName>
        <fullName evidence="2">Sna-2</fullName>
    </submittedName>
</protein>
<dbReference type="AlphaFoldDB" id="A0A2A6C361"/>
<dbReference type="Proteomes" id="UP000005239">
    <property type="component" value="Unassembled WGS sequence"/>
</dbReference>
<organism evidence="2 3">
    <name type="scientific">Pristionchus pacificus</name>
    <name type="common">Parasitic nematode worm</name>
    <dbReference type="NCBI Taxonomy" id="54126"/>
    <lineage>
        <taxon>Eukaryota</taxon>
        <taxon>Metazoa</taxon>
        <taxon>Ecdysozoa</taxon>
        <taxon>Nematoda</taxon>
        <taxon>Chromadorea</taxon>
        <taxon>Rhabditida</taxon>
        <taxon>Rhabditina</taxon>
        <taxon>Diplogasteromorpha</taxon>
        <taxon>Diplogasteroidea</taxon>
        <taxon>Neodiplogasteridae</taxon>
        <taxon>Pristionchus</taxon>
    </lineage>
</organism>
<reference evidence="3" key="1">
    <citation type="journal article" date="2008" name="Nat. Genet.">
        <title>The Pristionchus pacificus genome provides a unique perspective on nematode lifestyle and parasitism.</title>
        <authorList>
            <person name="Dieterich C."/>
            <person name="Clifton S.W."/>
            <person name="Schuster L.N."/>
            <person name="Chinwalla A."/>
            <person name="Delehaunty K."/>
            <person name="Dinkelacker I."/>
            <person name="Fulton L."/>
            <person name="Fulton R."/>
            <person name="Godfrey J."/>
            <person name="Minx P."/>
            <person name="Mitreva M."/>
            <person name="Roeseler W."/>
            <person name="Tian H."/>
            <person name="Witte H."/>
            <person name="Yang S.P."/>
            <person name="Wilson R.K."/>
            <person name="Sommer R.J."/>
        </authorList>
    </citation>
    <scope>NUCLEOTIDE SEQUENCE [LARGE SCALE GENOMIC DNA]</scope>
    <source>
        <strain evidence="3">PS312</strain>
    </source>
</reference>
<sequence>MMSSVFMEDNALETPTGISQFDMDDGGFVIPPENLDHTTDDELMEEARSNADEDASFHESSLISPVASSSTRESLRKFKIEGLNHPGEYTTHKQLQAMLFRCNNFNISFKPPTTSSNSKKGVKKGTVSIVWDSHDEARIAFAEAQLFVIDGHTVRMQASKSFYEATNRHIPKFTLSEEYEMRERTIYAVYLLETTSEEVLTSIFDQIERVQFMPFADHKKQAEIVMKTKEAAKGAKEDGDNFDLNDGENTSVMKVLFTPEYDEFVTILSRRLTCSSPPSSSSAAVNMSRSDSNASSLSISPVKKDHHKEDKKHVKPVPTPTPILRLPQPLPLPSDIPEDEPSIDEVAAAIELVVDEERINYAEINEKEELYGLADKASYKLGGVRDELLRDSLLSVMERARTKAVEDQSNWMKRHLENLIKLWKKEIASGIPFDRPSRVPLQARVINPLPKEKKRKRGGGASLRSQFGIGSILAVARVKFTTEEGELDIEETDDGNILIGDVPLSFDSWARFNKQPLKRAAPKEEKVSEAKDNRRLKRAKMEEEKKKRKEEEKAKKEKERPRKELEEGEMDSDDSEGDKKSKSDSSSSSTDTDDEGDSRRRRRFRRKNDRNKPPTLPALFQSIYDNRVAIIGQLSVEHRVAFSKVLTQFVNQKGGIDSNQQKTLMNYMANFQR</sequence>
<keyword evidence="3" id="KW-1185">Reference proteome</keyword>
<feature type="compositionally biased region" description="Low complexity" evidence="1">
    <location>
        <begin position="273"/>
        <end position="292"/>
    </location>
</feature>
<accession>A0A8R1U3I9</accession>
<feature type="compositionally biased region" description="Acidic residues" evidence="1">
    <location>
        <begin position="566"/>
        <end position="576"/>
    </location>
</feature>
<gene>
    <name evidence="2" type="primary">WBGene00091792</name>
</gene>
<proteinExistence type="predicted"/>
<name>A0A2A6C361_PRIPA</name>
<feature type="region of interest" description="Disordered" evidence="1">
    <location>
        <begin position="517"/>
        <end position="617"/>
    </location>
</feature>
<reference evidence="2" key="2">
    <citation type="submission" date="2022-06" db="UniProtKB">
        <authorList>
            <consortium name="EnsemblMetazoa"/>
        </authorList>
    </citation>
    <scope>IDENTIFICATION</scope>
    <source>
        <strain evidence="2">PS312</strain>
    </source>
</reference>
<feature type="compositionally biased region" description="Basic and acidic residues" evidence="1">
    <location>
        <begin position="521"/>
        <end position="565"/>
    </location>
</feature>
<feature type="region of interest" description="Disordered" evidence="1">
    <location>
        <begin position="273"/>
        <end position="332"/>
    </location>
</feature>
<feature type="compositionally biased region" description="Basic residues" evidence="1">
    <location>
        <begin position="599"/>
        <end position="609"/>
    </location>
</feature>
<dbReference type="EnsemblMetazoa" id="PPA02238.1">
    <property type="protein sequence ID" value="PPA02238.1"/>
    <property type="gene ID" value="WBGene00091792"/>
</dbReference>
<dbReference type="OrthoDB" id="5869979at2759"/>
<accession>A0A2A6C361</accession>
<evidence type="ECO:0000256" key="1">
    <source>
        <dbReference type="SAM" id="MobiDB-lite"/>
    </source>
</evidence>
<evidence type="ECO:0000313" key="2">
    <source>
        <dbReference type="EnsemblMetazoa" id="PPA02238.1"/>
    </source>
</evidence>